<dbReference type="Proteomes" id="UP001139981">
    <property type="component" value="Unassembled WGS sequence"/>
</dbReference>
<sequence>MLQPAFVFRGHQAAVNSVCFFGGDRFLVSGDQDGHLIVWNMMLKRQLAKAASAHAAAILTVCGLGSDTVISQGRDNKLCVWRLEASEFTGDLHLVRSLHIDSLSFCKFTYSMSSWIAFLTDAGAGTACLLNVRSNEQRTLDIGLKSRTKSAGSRDDSPMCLKLIASDEQATGLSLLVGYESTTLQQFDVANEAAVCQRSVSTGHSEPIMSLDYDSQRRLVYTCSADNQVHCFAPGDGSTGFDQVATAKLKNPGCAEIRCFSQLVAVAGWDYAVHLFTSDLEPLCNIAFHRAALTSIDMSSMTAKDGAENAITDEYVRQRWNSRNRWMAVASRDTRISLWDVEKTLNPHAHDAQG</sequence>
<dbReference type="EMBL" id="JANBVB010001605">
    <property type="protein sequence ID" value="KAJ2889902.1"/>
    <property type="molecule type" value="Genomic_DNA"/>
</dbReference>
<evidence type="ECO:0000313" key="1">
    <source>
        <dbReference type="EMBL" id="KAJ2889902.1"/>
    </source>
</evidence>
<comment type="caution">
    <text evidence="1">The sequence shown here is derived from an EMBL/GenBank/DDBJ whole genome shotgun (WGS) entry which is preliminary data.</text>
</comment>
<evidence type="ECO:0000313" key="2">
    <source>
        <dbReference type="Proteomes" id="UP001139981"/>
    </source>
</evidence>
<keyword evidence="2" id="KW-1185">Reference proteome</keyword>
<accession>A0ACC1LZH0</accession>
<proteinExistence type="predicted"/>
<reference evidence="1" key="1">
    <citation type="submission" date="2022-07" db="EMBL/GenBank/DDBJ databases">
        <title>Phylogenomic reconstructions and comparative analyses of Kickxellomycotina fungi.</title>
        <authorList>
            <person name="Reynolds N.K."/>
            <person name="Stajich J.E."/>
            <person name="Barry K."/>
            <person name="Grigoriev I.V."/>
            <person name="Crous P."/>
            <person name="Smith M.E."/>
        </authorList>
    </citation>
    <scope>NUCLEOTIDE SEQUENCE</scope>
    <source>
        <strain evidence="1">CBS 190363</strain>
    </source>
</reference>
<name>A0ACC1LZH0_9FUNG</name>
<gene>
    <name evidence="1" type="primary">asa1</name>
    <name evidence="1" type="ORF">IWW38_004430</name>
</gene>
<protein>
    <submittedName>
        <fullName evidence="1">Astra associated protein 1 Asa1</fullName>
    </submittedName>
</protein>
<organism evidence="1 2">
    <name type="scientific">Coemansia aciculifera</name>
    <dbReference type="NCBI Taxonomy" id="417176"/>
    <lineage>
        <taxon>Eukaryota</taxon>
        <taxon>Fungi</taxon>
        <taxon>Fungi incertae sedis</taxon>
        <taxon>Zoopagomycota</taxon>
        <taxon>Kickxellomycotina</taxon>
        <taxon>Kickxellomycetes</taxon>
        <taxon>Kickxellales</taxon>
        <taxon>Kickxellaceae</taxon>
        <taxon>Coemansia</taxon>
    </lineage>
</organism>